<dbReference type="GO" id="GO:0042594">
    <property type="term" value="P:response to starvation"/>
    <property type="evidence" value="ECO:0007669"/>
    <property type="project" value="TreeGrafter"/>
</dbReference>
<feature type="compositionally biased region" description="Low complexity" evidence="1">
    <location>
        <begin position="366"/>
        <end position="377"/>
    </location>
</feature>
<feature type="non-terminal residue" evidence="3">
    <location>
        <position position="1"/>
    </location>
</feature>
<comment type="caution">
    <text evidence="3">The sequence shown here is derived from an EMBL/GenBank/DDBJ whole genome shotgun (WGS) entry which is preliminary data.</text>
</comment>
<protein>
    <submittedName>
        <fullName evidence="3">9437_t:CDS:1</fullName>
    </submittedName>
</protein>
<reference evidence="3" key="1">
    <citation type="submission" date="2021-06" db="EMBL/GenBank/DDBJ databases">
        <authorList>
            <person name="Kallberg Y."/>
            <person name="Tangrot J."/>
            <person name="Rosling A."/>
        </authorList>
    </citation>
    <scope>NUCLEOTIDE SEQUENCE</scope>
    <source>
        <strain evidence="3">CL551</strain>
    </source>
</reference>
<dbReference type="GO" id="GO:0005737">
    <property type="term" value="C:cytoplasm"/>
    <property type="evidence" value="ECO:0007669"/>
    <property type="project" value="TreeGrafter"/>
</dbReference>
<feature type="region of interest" description="Disordered" evidence="1">
    <location>
        <begin position="361"/>
        <end position="382"/>
    </location>
</feature>
<dbReference type="PANTHER" id="PTHR13268">
    <property type="entry name" value="BREAST CARCINOMA AMPLIFIED SEQUENCE 3"/>
    <property type="match status" value="1"/>
</dbReference>
<dbReference type="InterPro" id="IPR048382">
    <property type="entry name" value="BCAS3_WD40"/>
</dbReference>
<evidence type="ECO:0000259" key="2">
    <source>
        <dbReference type="Pfam" id="PF21034"/>
    </source>
</evidence>
<gene>
    <name evidence="3" type="ORF">AMORRO_LOCUS6737</name>
</gene>
<feature type="domain" description="BCAS3 WD40" evidence="2">
    <location>
        <begin position="107"/>
        <end position="285"/>
    </location>
</feature>
<dbReference type="AlphaFoldDB" id="A0A9N9BRA2"/>
<dbReference type="PANTHER" id="PTHR13268:SF0">
    <property type="entry name" value="BCAS3 MICROTUBULE ASSOCIATED CELL MIGRATION FACTOR"/>
    <property type="match status" value="1"/>
</dbReference>
<dbReference type="OrthoDB" id="25778at2759"/>
<evidence type="ECO:0000313" key="3">
    <source>
        <dbReference type="EMBL" id="CAG8577027.1"/>
    </source>
</evidence>
<dbReference type="InterPro" id="IPR045142">
    <property type="entry name" value="BCAS3-like"/>
</dbReference>
<dbReference type="EMBL" id="CAJVPV010004642">
    <property type="protein sequence ID" value="CAG8577027.1"/>
    <property type="molecule type" value="Genomic_DNA"/>
</dbReference>
<dbReference type="Pfam" id="PF21034">
    <property type="entry name" value="BCAS3_WD40"/>
    <property type="match status" value="1"/>
</dbReference>
<dbReference type="Proteomes" id="UP000789342">
    <property type="component" value="Unassembled WGS sequence"/>
</dbReference>
<evidence type="ECO:0000256" key="1">
    <source>
        <dbReference type="SAM" id="MobiDB-lite"/>
    </source>
</evidence>
<feature type="region of interest" description="Disordered" evidence="1">
    <location>
        <begin position="1"/>
        <end position="20"/>
    </location>
</feature>
<keyword evidence="4" id="KW-1185">Reference proteome</keyword>
<organism evidence="3 4">
    <name type="scientific">Acaulospora morrowiae</name>
    <dbReference type="NCBI Taxonomy" id="94023"/>
    <lineage>
        <taxon>Eukaryota</taxon>
        <taxon>Fungi</taxon>
        <taxon>Fungi incertae sedis</taxon>
        <taxon>Mucoromycota</taxon>
        <taxon>Glomeromycotina</taxon>
        <taxon>Glomeromycetes</taxon>
        <taxon>Diversisporales</taxon>
        <taxon>Acaulosporaceae</taxon>
        <taxon>Acaulospora</taxon>
    </lineage>
</organism>
<evidence type="ECO:0000313" key="4">
    <source>
        <dbReference type="Proteomes" id="UP000789342"/>
    </source>
</evidence>
<accession>A0A9N9BRA2</accession>
<name>A0A9N9BRA2_9GLOM</name>
<proteinExistence type="predicted"/>
<feature type="compositionally biased region" description="Polar residues" evidence="1">
    <location>
        <begin position="1"/>
        <end position="10"/>
    </location>
</feature>
<sequence length="469" mass="50382">MSSLPQSNGISGIKADPKDPSTLESISSAIYGLSSYLPTSLTSLRKANIVDSQHSINYCTDYIPRQFSGDTDPPLHQTPDGLFEKKKDVIVYSAFDEIISVNSGNGSGSASQSVLMLGYPDGFQIWNVTSPDNVHELISIRDEVKFGQVTCIKVIPNPRNTPKDARDKYAEVRPLVGIVCIPESPREKVLQDSYLKQKSVLKIFSLRTHQIVKHLDFENEGNIVGVDCNERAIVVSLVNPARLFIISPLTLAPLFPSPLQDVAINPSTRTPVFAMGSRLLAYATTSNPPEIKKDGYMIGDGDGVIGTAGKYQEVAKGVAKEVVNGVKFLGDFGLQTISSYFTNSSQSLTVKPQSTMPINIQNHAGSMSPASRSSFSPQPSPSNGYYYNPRMGGVTSNGGEGGGISITGSNGFESDKENGAVGAIIIRDIGKSCSVQKQQPPVVAHFAPHTHPVGYLSFNPSGTFLFSTS</sequence>
<dbReference type="GO" id="GO:0006914">
    <property type="term" value="P:autophagy"/>
    <property type="evidence" value="ECO:0007669"/>
    <property type="project" value="InterPro"/>
</dbReference>